<evidence type="ECO:0000313" key="3">
    <source>
        <dbReference type="Proteomes" id="UP001283361"/>
    </source>
</evidence>
<reference evidence="2" key="1">
    <citation type="journal article" date="2023" name="G3 (Bethesda)">
        <title>A reference genome for the long-term kleptoplast-retaining sea slug Elysia crispata morphotype clarki.</title>
        <authorList>
            <person name="Eastman K.E."/>
            <person name="Pendleton A.L."/>
            <person name="Shaikh M.A."/>
            <person name="Suttiyut T."/>
            <person name="Ogas R."/>
            <person name="Tomko P."/>
            <person name="Gavelis G."/>
            <person name="Widhalm J.R."/>
            <person name="Wisecaver J.H."/>
        </authorList>
    </citation>
    <scope>NUCLEOTIDE SEQUENCE</scope>
    <source>
        <strain evidence="2">ECLA1</strain>
    </source>
</reference>
<organism evidence="2 3">
    <name type="scientific">Elysia crispata</name>
    <name type="common">lettuce slug</name>
    <dbReference type="NCBI Taxonomy" id="231223"/>
    <lineage>
        <taxon>Eukaryota</taxon>
        <taxon>Metazoa</taxon>
        <taxon>Spiralia</taxon>
        <taxon>Lophotrochozoa</taxon>
        <taxon>Mollusca</taxon>
        <taxon>Gastropoda</taxon>
        <taxon>Heterobranchia</taxon>
        <taxon>Euthyneura</taxon>
        <taxon>Panpulmonata</taxon>
        <taxon>Sacoglossa</taxon>
        <taxon>Placobranchoidea</taxon>
        <taxon>Plakobranchidae</taxon>
        <taxon>Elysia</taxon>
    </lineage>
</organism>
<gene>
    <name evidence="2" type="ORF">RRG08_040533</name>
</gene>
<evidence type="ECO:0000256" key="1">
    <source>
        <dbReference type="SAM" id="MobiDB-lite"/>
    </source>
</evidence>
<dbReference type="EMBL" id="JAWDGP010004754">
    <property type="protein sequence ID" value="KAK3762165.1"/>
    <property type="molecule type" value="Genomic_DNA"/>
</dbReference>
<dbReference type="AlphaFoldDB" id="A0AAE1D9Z0"/>
<feature type="compositionally biased region" description="Polar residues" evidence="1">
    <location>
        <begin position="85"/>
        <end position="94"/>
    </location>
</feature>
<sequence>MRSQSSSKLFSSCSGISQRFVRPLSCHGRSVQGVTTGEFLSLCFRQLLYLLFTVGNFIVPLEFKGQYPVPHLQKDGRQPVHSASIVDTDNQNMRSLPKPVDRNNLRSTIGQSGSLLTLYQPMRSGYTGG</sequence>
<comment type="caution">
    <text evidence="2">The sequence shown here is derived from an EMBL/GenBank/DDBJ whole genome shotgun (WGS) entry which is preliminary data.</text>
</comment>
<accession>A0AAE1D9Z0</accession>
<keyword evidence="3" id="KW-1185">Reference proteome</keyword>
<proteinExistence type="predicted"/>
<dbReference type="Proteomes" id="UP001283361">
    <property type="component" value="Unassembled WGS sequence"/>
</dbReference>
<evidence type="ECO:0000313" key="2">
    <source>
        <dbReference type="EMBL" id="KAK3762165.1"/>
    </source>
</evidence>
<feature type="region of interest" description="Disordered" evidence="1">
    <location>
        <begin position="74"/>
        <end position="101"/>
    </location>
</feature>
<name>A0AAE1D9Z0_9GAST</name>
<protein>
    <submittedName>
        <fullName evidence="2">Uncharacterized protein</fullName>
    </submittedName>
</protein>